<keyword evidence="4" id="KW-1185">Reference proteome</keyword>
<accession>A0A917V0L3</accession>
<keyword evidence="1" id="KW-0328">Glycosyltransferase</keyword>
<evidence type="ECO:0000256" key="1">
    <source>
        <dbReference type="ARBA" id="ARBA00022676"/>
    </source>
</evidence>
<dbReference type="GO" id="GO:0016758">
    <property type="term" value="F:hexosyltransferase activity"/>
    <property type="evidence" value="ECO:0007669"/>
    <property type="project" value="TreeGrafter"/>
</dbReference>
<gene>
    <name evidence="3" type="ORF">GCM10009304_34750</name>
</gene>
<dbReference type="PANTHER" id="PTHR34136:SF1">
    <property type="entry name" value="UDP-N-ACETYL-D-MANNOSAMINURONIC ACID TRANSFERASE"/>
    <property type="match status" value="1"/>
</dbReference>
<dbReference type="Pfam" id="PF03808">
    <property type="entry name" value="Glyco_tran_WecG"/>
    <property type="match status" value="1"/>
</dbReference>
<reference evidence="3" key="2">
    <citation type="submission" date="2020-09" db="EMBL/GenBank/DDBJ databases">
        <authorList>
            <person name="Sun Q."/>
            <person name="Ohkuma M."/>
        </authorList>
    </citation>
    <scope>NUCLEOTIDE SEQUENCE</scope>
    <source>
        <strain evidence="3">JCM 30078</strain>
    </source>
</reference>
<sequence>MPYQLQPNSLGSKEANPRQHRTCTVSAFDIDFYNGSKSELISEIVDSSQKAFSYIVTPNVSHVVQLERSEQLRRAYDKARYHLCDSKVLSKLLRMKRVQVKEVIPGSDLTGDLMDMADDKKWRVSVIGNNAQEMQEMGERYPNVEFFHHNPPMGFIDRPAEVEKCLEHVADNPAELVVLAVGCPRQEVLAQMIYDDGRSTGVGICVGASINFLSGKVRRAPLWMQRLSLEWLHRMLMEPRRLVKRYAMDAYRMVRIMYRHLR</sequence>
<proteinExistence type="predicted"/>
<dbReference type="AlphaFoldDB" id="A0A917V0L3"/>
<evidence type="ECO:0000313" key="3">
    <source>
        <dbReference type="EMBL" id="GGK05713.1"/>
    </source>
</evidence>
<dbReference type="Proteomes" id="UP000635983">
    <property type="component" value="Unassembled WGS sequence"/>
</dbReference>
<reference evidence="3" key="1">
    <citation type="journal article" date="2014" name="Int. J. Syst. Evol. Microbiol.">
        <title>Complete genome sequence of Corynebacterium casei LMG S-19264T (=DSM 44701T), isolated from a smear-ripened cheese.</title>
        <authorList>
            <consortium name="US DOE Joint Genome Institute (JGI-PGF)"/>
            <person name="Walter F."/>
            <person name="Albersmeier A."/>
            <person name="Kalinowski J."/>
            <person name="Ruckert C."/>
        </authorList>
    </citation>
    <scope>NUCLEOTIDE SEQUENCE</scope>
    <source>
        <strain evidence="3">JCM 30078</strain>
    </source>
</reference>
<dbReference type="NCBIfam" id="TIGR00696">
    <property type="entry name" value="wecG_tagA_cpsF"/>
    <property type="match status" value="1"/>
</dbReference>
<evidence type="ECO:0000256" key="2">
    <source>
        <dbReference type="ARBA" id="ARBA00022679"/>
    </source>
</evidence>
<keyword evidence="2 3" id="KW-0808">Transferase</keyword>
<name>A0A917V0L3_9PSED</name>
<dbReference type="CDD" id="cd06533">
    <property type="entry name" value="Glyco_transf_WecG_TagA"/>
    <property type="match status" value="1"/>
</dbReference>
<protein>
    <submittedName>
        <fullName evidence="3">WecB/TagA/CpsF family glycosyl transferase</fullName>
    </submittedName>
</protein>
<comment type="caution">
    <text evidence="3">The sequence shown here is derived from an EMBL/GenBank/DDBJ whole genome shotgun (WGS) entry which is preliminary data.</text>
</comment>
<organism evidence="3 4">
    <name type="scientific">Pseudomonas matsuisoli</name>
    <dbReference type="NCBI Taxonomy" id="1515666"/>
    <lineage>
        <taxon>Bacteria</taxon>
        <taxon>Pseudomonadati</taxon>
        <taxon>Pseudomonadota</taxon>
        <taxon>Gammaproteobacteria</taxon>
        <taxon>Pseudomonadales</taxon>
        <taxon>Pseudomonadaceae</taxon>
        <taxon>Pseudomonas</taxon>
    </lineage>
</organism>
<dbReference type="PANTHER" id="PTHR34136">
    <property type="match status" value="1"/>
</dbReference>
<dbReference type="InterPro" id="IPR004629">
    <property type="entry name" value="WecG_TagA_CpsF"/>
</dbReference>
<dbReference type="RefSeq" id="WP_188984962.1">
    <property type="nucleotide sequence ID" value="NZ_BMPO01000009.1"/>
</dbReference>
<dbReference type="EMBL" id="BMPO01000009">
    <property type="protein sequence ID" value="GGK05713.1"/>
    <property type="molecule type" value="Genomic_DNA"/>
</dbReference>
<evidence type="ECO:0000313" key="4">
    <source>
        <dbReference type="Proteomes" id="UP000635983"/>
    </source>
</evidence>